<accession>A0A9X5E5V1</accession>
<gene>
    <name evidence="1" type="ORF">QH73_0012560</name>
</gene>
<dbReference type="AlphaFoldDB" id="A0A9X5E5V1"/>
<dbReference type="Proteomes" id="UP000031532">
    <property type="component" value="Unassembled WGS sequence"/>
</dbReference>
<dbReference type="OrthoDB" id="422458at2"/>
<dbReference type="RefSeq" id="WP_132866995.1">
    <property type="nucleotide sequence ID" value="NZ_JTJC03000003.1"/>
</dbReference>
<dbReference type="EMBL" id="JTJC03000003">
    <property type="protein sequence ID" value="NHC35481.1"/>
    <property type="molecule type" value="Genomic_DNA"/>
</dbReference>
<reference evidence="1 2" key="1">
    <citation type="journal article" date="2015" name="Genome Announc.">
        <title>Draft Genome Sequence of the Terrestrial Cyanobacterium Scytonema millei VB511283, Isolated from Eastern India.</title>
        <authorList>
            <person name="Sen D."/>
            <person name="Chandrababunaidu M.M."/>
            <person name="Singh D."/>
            <person name="Sanghi N."/>
            <person name="Ghorai A."/>
            <person name="Mishra G.P."/>
            <person name="Madduluri M."/>
            <person name="Adhikary S.P."/>
            <person name="Tripathy S."/>
        </authorList>
    </citation>
    <scope>NUCLEOTIDE SEQUENCE [LARGE SCALE GENOMIC DNA]</scope>
    <source>
        <strain evidence="1 2">VB511283</strain>
    </source>
</reference>
<proteinExistence type="predicted"/>
<evidence type="ECO:0000313" key="1">
    <source>
        <dbReference type="EMBL" id="NHC35481.1"/>
    </source>
</evidence>
<keyword evidence="2" id="KW-1185">Reference proteome</keyword>
<comment type="caution">
    <text evidence="1">The sequence shown here is derived from an EMBL/GenBank/DDBJ whole genome shotgun (WGS) entry which is preliminary data.</text>
</comment>
<evidence type="ECO:0000313" key="2">
    <source>
        <dbReference type="Proteomes" id="UP000031532"/>
    </source>
</evidence>
<organism evidence="1 2">
    <name type="scientific">Scytonema millei VB511283</name>
    <dbReference type="NCBI Taxonomy" id="1245923"/>
    <lineage>
        <taxon>Bacteria</taxon>
        <taxon>Bacillati</taxon>
        <taxon>Cyanobacteriota</taxon>
        <taxon>Cyanophyceae</taxon>
        <taxon>Nostocales</taxon>
        <taxon>Scytonemataceae</taxon>
        <taxon>Scytonema</taxon>
    </lineage>
</organism>
<protein>
    <submittedName>
        <fullName evidence="1">Uncharacterized protein</fullName>
    </submittedName>
</protein>
<name>A0A9X5E5V1_9CYAN</name>
<sequence>MKNSICYICDRFNHKLGQLKFVLSALVTFIALDPTAATSSDRQLDSLASRVTFTPVKIAKKDSVVNPKGMLPTADGIYLYGQSPRTNQLGQEYMIFEMRQGKVTGAFYLPQSEFSCFEGSLKSDRLSVTVAADANSEADAAQVAAVGNSQIEDDYTQISSPYAVGLQNYYQLANISDNDRRILTACQHNYQQ</sequence>